<keyword evidence="4" id="KW-0812">Transmembrane</keyword>
<dbReference type="Gene3D" id="2.40.160.50">
    <property type="entry name" value="membrane protein fhac: a member of the omp85/tpsb transporter family"/>
    <property type="match status" value="1"/>
</dbReference>
<evidence type="ECO:0000313" key="8">
    <source>
        <dbReference type="Proteomes" id="UP000503462"/>
    </source>
</evidence>
<evidence type="ECO:0000256" key="4">
    <source>
        <dbReference type="ARBA" id="ARBA00022692"/>
    </source>
</evidence>
<evidence type="ECO:0000313" key="7">
    <source>
        <dbReference type="EMBL" id="QIW95194.1"/>
    </source>
</evidence>
<gene>
    <name evidence="7" type="ORF">AMS68_000712</name>
</gene>
<dbReference type="EMBL" id="CP051139">
    <property type="protein sequence ID" value="QIW95194.1"/>
    <property type="molecule type" value="Genomic_DNA"/>
</dbReference>
<dbReference type="Pfam" id="PF01103">
    <property type="entry name" value="Omp85"/>
    <property type="match status" value="1"/>
</dbReference>
<keyword evidence="8" id="KW-1185">Reference proteome</keyword>
<dbReference type="PANTHER" id="PTHR12815:SF18">
    <property type="entry name" value="SORTING AND ASSEMBLY MACHINERY COMPONENT 50 HOMOLOG"/>
    <property type="match status" value="1"/>
</dbReference>
<evidence type="ECO:0000256" key="5">
    <source>
        <dbReference type="ARBA" id="ARBA00023136"/>
    </source>
</evidence>
<dbReference type="InterPro" id="IPR000184">
    <property type="entry name" value="Bac_surfAg_D15"/>
</dbReference>
<sequence>MAASPLDDDIFSKLRQPLDPKVLEEREQKLNERIHAQYEKSQQRQAEILGENATSPVTISTVRILGANNTRRGFLEQLIHPILSQNRQDPNYSLREALAEIGGTVDKLNRLDIFHTPISTYIDAAEPTDASTTPTDHDVFISVRERGRYTIKTGTEAGSSEGSAYVNVALRNLLGGAESLNANASLGTRTRSAYSAFIDTPILSNPDLKLEFGGIASSTLKPWASHEEVLKGGLTKLLWRSSASTKHEFAYNGFWRQVTGLSEKASAGVRADAGDSFKSSISHTWTADTRDSPMLPSQGVLLKLSSELAGYGPLQGDVAFGKCEAESQLALPVPVPGVAGESGISITAGLRGGVLYPLTLTGQSTPSLSKINDRFQLGGPTDVRGFRLSGLGPHEGQDALGGDVYAAGGMSVLLPIPHVGKDTPLRLQGFVNAGRLLALKGVQKNKDKPISANDVSSSFVETIKEFGNELPSTTAGVGLVYAHPAARFEINFSLPLVLRKGEEGRKGISFGVGLSFL</sequence>
<dbReference type="GO" id="GO:0005741">
    <property type="term" value="C:mitochondrial outer membrane"/>
    <property type="evidence" value="ECO:0007669"/>
    <property type="project" value="UniProtKB-SubCell"/>
</dbReference>
<evidence type="ECO:0000256" key="3">
    <source>
        <dbReference type="ARBA" id="ARBA00022452"/>
    </source>
</evidence>
<comment type="similarity">
    <text evidence="2">Belongs to the SAM50/omp85 family.</text>
</comment>
<dbReference type="FunFam" id="2.40.160.50:FF:000008">
    <property type="entry name" value="Mitochondrial outer membrane beta-barrel protein Tob55"/>
    <property type="match status" value="1"/>
</dbReference>
<dbReference type="Proteomes" id="UP000503462">
    <property type="component" value="Chromosome 1"/>
</dbReference>
<feature type="domain" description="Bacterial surface antigen (D15)" evidence="6">
    <location>
        <begin position="172"/>
        <end position="516"/>
    </location>
</feature>
<keyword evidence="5" id="KW-0472">Membrane</keyword>
<evidence type="ECO:0000259" key="6">
    <source>
        <dbReference type="Pfam" id="PF01103"/>
    </source>
</evidence>
<evidence type="ECO:0000256" key="2">
    <source>
        <dbReference type="ARBA" id="ARBA00010913"/>
    </source>
</evidence>
<dbReference type="InterPro" id="IPR039910">
    <property type="entry name" value="D15-like"/>
</dbReference>
<dbReference type="OrthoDB" id="1724197at2759"/>
<protein>
    <recommendedName>
        <fullName evidence="6">Bacterial surface antigen (D15) domain-containing protein</fullName>
    </recommendedName>
</protein>
<dbReference type="AlphaFoldDB" id="A0A6H0XKP5"/>
<accession>A0A6H0XKP5</accession>
<dbReference type="PANTHER" id="PTHR12815">
    <property type="entry name" value="SORTING AND ASSEMBLY MACHINERY SAMM50 PROTEIN FAMILY MEMBER"/>
    <property type="match status" value="1"/>
</dbReference>
<evidence type="ECO:0000256" key="1">
    <source>
        <dbReference type="ARBA" id="ARBA00004374"/>
    </source>
</evidence>
<proteinExistence type="inferred from homology"/>
<organism evidence="7 8">
    <name type="scientific">Peltaster fructicola</name>
    <dbReference type="NCBI Taxonomy" id="286661"/>
    <lineage>
        <taxon>Eukaryota</taxon>
        <taxon>Fungi</taxon>
        <taxon>Dikarya</taxon>
        <taxon>Ascomycota</taxon>
        <taxon>Pezizomycotina</taxon>
        <taxon>Dothideomycetes</taxon>
        <taxon>Dothideomycetes incertae sedis</taxon>
        <taxon>Peltaster</taxon>
    </lineage>
</organism>
<name>A0A6H0XKP5_9PEZI</name>
<keyword evidence="3" id="KW-1134">Transmembrane beta strand</keyword>
<dbReference type="GO" id="GO:0045040">
    <property type="term" value="P:protein insertion into mitochondrial outer membrane"/>
    <property type="evidence" value="ECO:0007669"/>
    <property type="project" value="TreeGrafter"/>
</dbReference>
<comment type="subcellular location">
    <subcellularLocation>
        <location evidence="1">Mitochondrion outer membrane</location>
        <topology evidence="1">Multi-pass membrane protein</topology>
    </subcellularLocation>
</comment>
<reference evidence="7 8" key="1">
    <citation type="journal article" date="2016" name="Sci. Rep.">
        <title>Peltaster fructicola genome reveals evolution from an invasive phytopathogen to an ectophytic parasite.</title>
        <authorList>
            <person name="Xu C."/>
            <person name="Chen H."/>
            <person name="Gleason M.L."/>
            <person name="Xu J.R."/>
            <person name="Liu H."/>
            <person name="Zhang R."/>
            <person name="Sun G."/>
        </authorList>
    </citation>
    <scope>NUCLEOTIDE SEQUENCE [LARGE SCALE GENOMIC DNA]</scope>
    <source>
        <strain evidence="7 8">LNHT1506</strain>
    </source>
</reference>